<dbReference type="OrthoDB" id="526943at2"/>
<sequence length="321" mass="35235">MTPTTEVQRLITTRTAIRHEILVNPGNRYLEYVSASGAMIRLPNVIREFDPSWEDVPAPSAETVIIHRDGTLYAVGTAAKTMKGKSAFDKGKLSMMQDSVFAALEPSYGQSILRVENLKIAVPDVRNGEAIAQSQKLQGTFEYTRNGQDVITTIAKVTLIEEATAAYNYGVKNDLYQWLDAVNGVIDFGGGTSSGRLYSPDGLMLREASITLPGTNQLAQMIQARLLKETSTSADLSAIMDGIESSSYQVGRNGASFMTHFASCRDQWLDDIRSKAISQWQPYLNDLGEVLLGSSRDTCKIVPRNPRTLITDGFHRSLSAD</sequence>
<dbReference type="RefSeq" id="WP_073075290.1">
    <property type="nucleotide sequence ID" value="NZ_MPPI01000074.1"/>
</dbReference>
<reference evidence="1 2" key="2">
    <citation type="submission" date="2018-03" db="EMBL/GenBank/DDBJ databases">
        <title>The ancient ancestry and fast evolution of plastids.</title>
        <authorList>
            <person name="Moore K.R."/>
            <person name="Magnabosco C."/>
            <person name="Momper L."/>
            <person name="Gold D.A."/>
            <person name="Bosak T."/>
            <person name="Fournier G.P."/>
        </authorList>
    </citation>
    <scope>NUCLEOTIDE SEQUENCE [LARGE SCALE GENOMIC DNA]</scope>
    <source>
        <strain evidence="1 2">ULC007</strain>
    </source>
</reference>
<dbReference type="Proteomes" id="UP000238634">
    <property type="component" value="Unassembled WGS sequence"/>
</dbReference>
<gene>
    <name evidence="1" type="ORF">C7B65_26250</name>
</gene>
<dbReference type="CDD" id="cd10227">
    <property type="entry name" value="ASKHA_NBD_ParM-like"/>
    <property type="match status" value="1"/>
</dbReference>
<accession>A0A2T1D264</accession>
<evidence type="ECO:0008006" key="3">
    <source>
        <dbReference type="Google" id="ProtNLM"/>
    </source>
</evidence>
<protein>
    <recommendedName>
        <fullName evidence="3">Actin-like protein N-terminal domain-containing protein</fullName>
    </recommendedName>
</protein>
<dbReference type="EMBL" id="PVWG01000084">
    <property type="protein sequence ID" value="PSB14589.1"/>
    <property type="molecule type" value="Genomic_DNA"/>
</dbReference>
<keyword evidence="2" id="KW-1185">Reference proteome</keyword>
<dbReference type="STRING" id="1920490.GCA_001895925_03412"/>
<reference evidence="1 2" key="1">
    <citation type="submission" date="2018-02" db="EMBL/GenBank/DDBJ databases">
        <authorList>
            <person name="Cohen D.B."/>
            <person name="Kent A.D."/>
        </authorList>
    </citation>
    <scope>NUCLEOTIDE SEQUENCE [LARGE SCALE GENOMIC DNA]</scope>
    <source>
        <strain evidence="1 2">ULC007</strain>
    </source>
</reference>
<proteinExistence type="predicted"/>
<organism evidence="1 2">
    <name type="scientific">Phormidesmis priestleyi ULC007</name>
    <dbReference type="NCBI Taxonomy" id="1920490"/>
    <lineage>
        <taxon>Bacteria</taxon>
        <taxon>Bacillati</taxon>
        <taxon>Cyanobacteriota</taxon>
        <taxon>Cyanophyceae</taxon>
        <taxon>Leptolyngbyales</taxon>
        <taxon>Leptolyngbyaceae</taxon>
        <taxon>Phormidesmis</taxon>
    </lineage>
</organism>
<evidence type="ECO:0000313" key="1">
    <source>
        <dbReference type="EMBL" id="PSB14589.1"/>
    </source>
</evidence>
<evidence type="ECO:0000313" key="2">
    <source>
        <dbReference type="Proteomes" id="UP000238634"/>
    </source>
</evidence>
<comment type="caution">
    <text evidence="1">The sequence shown here is derived from an EMBL/GenBank/DDBJ whole genome shotgun (WGS) entry which is preliminary data.</text>
</comment>
<name>A0A2T1D264_9CYAN</name>
<dbReference type="Gene3D" id="3.30.420.40">
    <property type="match status" value="1"/>
</dbReference>
<dbReference type="AlphaFoldDB" id="A0A2T1D264"/>